<evidence type="ECO:0000256" key="1">
    <source>
        <dbReference type="SAM" id="Phobius"/>
    </source>
</evidence>
<protein>
    <recommendedName>
        <fullName evidence="2">DUF1559 domain-containing protein</fullName>
    </recommendedName>
</protein>
<name>A0A5C6BP11_9PLAN</name>
<keyword evidence="4" id="KW-1185">Reference proteome</keyword>
<dbReference type="InterPro" id="IPR045584">
    <property type="entry name" value="Pilin-like"/>
</dbReference>
<feature type="domain" description="DUF1559" evidence="2">
    <location>
        <begin position="47"/>
        <end position="115"/>
    </location>
</feature>
<dbReference type="Proteomes" id="UP000320735">
    <property type="component" value="Unassembled WGS sequence"/>
</dbReference>
<dbReference type="EMBL" id="SJPP01000001">
    <property type="protein sequence ID" value="TWU13497.1"/>
    <property type="molecule type" value="Genomic_DNA"/>
</dbReference>
<keyword evidence="1" id="KW-0812">Transmembrane</keyword>
<gene>
    <name evidence="3" type="ORF">CA54_23320</name>
</gene>
<sequence>MDRQSIDKRGFTKLELLVVVVIIIVLILLLLPAVQPSGHGIRPMIRNQLKLIGLALHYYHDDYGAFPPAYVADENGRRLHSWRVLILPYLGEQQAQELYEQYDFSEPWNGPNNVKLVTQRPNIYGYPGQKGDATVTAFAAIVGKPCVFRGTEPVAIKDIRDGTSNTLIVGEAVGAGIPWTKPQDVEFDQFTHWGDPTGFSSDFVASGAYALFADGSVQSISSDEFNEKTTRALFTRAGGD</sequence>
<dbReference type="AlphaFoldDB" id="A0A5C6BP11"/>
<keyword evidence="1" id="KW-1133">Transmembrane helix</keyword>
<evidence type="ECO:0000259" key="2">
    <source>
        <dbReference type="Pfam" id="PF07596"/>
    </source>
</evidence>
<keyword evidence="1" id="KW-0472">Membrane</keyword>
<dbReference type="SUPFAM" id="SSF54523">
    <property type="entry name" value="Pili subunits"/>
    <property type="match status" value="1"/>
</dbReference>
<comment type="caution">
    <text evidence="3">The sequence shown here is derived from an EMBL/GenBank/DDBJ whole genome shotgun (WGS) entry which is preliminary data.</text>
</comment>
<dbReference type="Pfam" id="PF07596">
    <property type="entry name" value="SBP_bac_10"/>
    <property type="match status" value="1"/>
</dbReference>
<feature type="transmembrane region" description="Helical" evidence="1">
    <location>
        <begin position="12"/>
        <end position="34"/>
    </location>
</feature>
<organism evidence="3 4">
    <name type="scientific">Symmachiella macrocystis</name>
    <dbReference type="NCBI Taxonomy" id="2527985"/>
    <lineage>
        <taxon>Bacteria</taxon>
        <taxon>Pseudomonadati</taxon>
        <taxon>Planctomycetota</taxon>
        <taxon>Planctomycetia</taxon>
        <taxon>Planctomycetales</taxon>
        <taxon>Planctomycetaceae</taxon>
        <taxon>Symmachiella</taxon>
    </lineage>
</organism>
<dbReference type="OrthoDB" id="285651at2"/>
<dbReference type="RefSeq" id="WP_146370812.1">
    <property type="nucleotide sequence ID" value="NZ_SJPP01000001.1"/>
</dbReference>
<accession>A0A5C6BP11</accession>
<dbReference type="InterPro" id="IPR011453">
    <property type="entry name" value="DUF1559"/>
</dbReference>
<evidence type="ECO:0000313" key="3">
    <source>
        <dbReference type="EMBL" id="TWU13497.1"/>
    </source>
</evidence>
<reference evidence="3 4" key="1">
    <citation type="submission" date="2019-02" db="EMBL/GenBank/DDBJ databases">
        <title>Deep-cultivation of Planctomycetes and their phenomic and genomic characterization uncovers novel biology.</title>
        <authorList>
            <person name="Wiegand S."/>
            <person name="Jogler M."/>
            <person name="Boedeker C."/>
            <person name="Pinto D."/>
            <person name="Vollmers J."/>
            <person name="Rivas-Marin E."/>
            <person name="Kohn T."/>
            <person name="Peeters S.H."/>
            <person name="Heuer A."/>
            <person name="Rast P."/>
            <person name="Oberbeckmann S."/>
            <person name="Bunk B."/>
            <person name="Jeske O."/>
            <person name="Meyerdierks A."/>
            <person name="Storesund J.E."/>
            <person name="Kallscheuer N."/>
            <person name="Luecker S."/>
            <person name="Lage O.M."/>
            <person name="Pohl T."/>
            <person name="Merkel B.J."/>
            <person name="Hornburger P."/>
            <person name="Mueller R.-W."/>
            <person name="Bruemmer F."/>
            <person name="Labrenz M."/>
            <person name="Spormann A.M."/>
            <person name="Op Den Camp H."/>
            <person name="Overmann J."/>
            <person name="Amann R."/>
            <person name="Jetten M.S.M."/>
            <person name="Mascher T."/>
            <person name="Medema M.H."/>
            <person name="Devos D.P."/>
            <person name="Kaster A.-K."/>
            <person name="Ovreas L."/>
            <person name="Rohde M."/>
            <person name="Galperin M.Y."/>
            <person name="Jogler C."/>
        </authorList>
    </citation>
    <scope>NUCLEOTIDE SEQUENCE [LARGE SCALE GENOMIC DNA]</scope>
    <source>
        <strain evidence="3 4">CA54</strain>
    </source>
</reference>
<proteinExistence type="predicted"/>
<dbReference type="PANTHER" id="PTHR30093:SF2">
    <property type="entry name" value="TYPE II SECRETION SYSTEM PROTEIN H"/>
    <property type="match status" value="1"/>
</dbReference>
<dbReference type="PANTHER" id="PTHR30093">
    <property type="entry name" value="GENERAL SECRETION PATHWAY PROTEIN G"/>
    <property type="match status" value="1"/>
</dbReference>
<evidence type="ECO:0000313" key="4">
    <source>
        <dbReference type="Proteomes" id="UP000320735"/>
    </source>
</evidence>